<proteinExistence type="inferred from homology"/>
<dbReference type="EC" id="2.7.-.-" evidence="6"/>
<feature type="domain" description="ABC1 atypical kinase-like" evidence="5">
    <location>
        <begin position="101"/>
        <end position="342"/>
    </location>
</feature>
<dbReference type="InterPro" id="IPR051409">
    <property type="entry name" value="Atypical_kinase_ADCK"/>
</dbReference>
<dbReference type="RefSeq" id="WP_322189234.1">
    <property type="nucleotide sequence ID" value="NZ_JAXLPB010000011.1"/>
</dbReference>
<evidence type="ECO:0000259" key="5">
    <source>
        <dbReference type="Pfam" id="PF03109"/>
    </source>
</evidence>
<dbReference type="GO" id="GO:0016301">
    <property type="term" value="F:kinase activity"/>
    <property type="evidence" value="ECO:0007669"/>
    <property type="project" value="UniProtKB-KW"/>
</dbReference>
<gene>
    <name evidence="6" type="ORF">U0C82_18405</name>
</gene>
<evidence type="ECO:0000313" key="7">
    <source>
        <dbReference type="Proteomes" id="UP001294412"/>
    </source>
</evidence>
<protein>
    <submittedName>
        <fullName evidence="6">AarF/ABC1/UbiB kinase family protein</fullName>
        <ecNumber evidence="6">2.7.-.-</ecNumber>
    </submittedName>
</protein>
<dbReference type="InterPro" id="IPR034646">
    <property type="entry name" value="ADCK3_dom"/>
</dbReference>
<keyword evidence="7" id="KW-1185">Reference proteome</keyword>
<name>A0ABU5I6V4_9HYPH</name>
<evidence type="ECO:0000256" key="2">
    <source>
        <dbReference type="ARBA" id="ARBA00022679"/>
    </source>
</evidence>
<dbReference type="SUPFAM" id="SSF56112">
    <property type="entry name" value="Protein kinase-like (PK-like)"/>
    <property type="match status" value="1"/>
</dbReference>
<keyword evidence="4" id="KW-0067">ATP-binding</keyword>
<dbReference type="Proteomes" id="UP001294412">
    <property type="component" value="Unassembled WGS sequence"/>
</dbReference>
<evidence type="ECO:0000256" key="1">
    <source>
        <dbReference type="ARBA" id="ARBA00009670"/>
    </source>
</evidence>
<dbReference type="PANTHER" id="PTHR43851:SF3">
    <property type="entry name" value="COENZYME Q8"/>
    <property type="match status" value="1"/>
</dbReference>
<evidence type="ECO:0000256" key="3">
    <source>
        <dbReference type="ARBA" id="ARBA00022741"/>
    </source>
</evidence>
<dbReference type="PANTHER" id="PTHR43851">
    <property type="match status" value="1"/>
</dbReference>
<keyword evidence="3" id="KW-0547">Nucleotide-binding</keyword>
<comment type="caution">
    <text evidence="6">The sequence shown here is derived from an EMBL/GenBank/DDBJ whole genome shotgun (WGS) entry which is preliminary data.</text>
</comment>
<dbReference type="CDD" id="cd13970">
    <property type="entry name" value="ABC1_ADCK3"/>
    <property type="match status" value="1"/>
</dbReference>
<keyword evidence="6" id="KW-0418">Kinase</keyword>
<accession>A0ABU5I6V4</accession>
<keyword evidence="2 6" id="KW-0808">Transferase</keyword>
<organism evidence="6 7">
    <name type="scientific">Fulvimarina uroteuthidis</name>
    <dbReference type="NCBI Taxonomy" id="3098149"/>
    <lineage>
        <taxon>Bacteria</taxon>
        <taxon>Pseudomonadati</taxon>
        <taxon>Pseudomonadota</taxon>
        <taxon>Alphaproteobacteria</taxon>
        <taxon>Hyphomicrobiales</taxon>
        <taxon>Aurantimonadaceae</taxon>
        <taxon>Fulvimarina</taxon>
    </lineage>
</organism>
<sequence>MAARDPFSKGRSVPSGRLSRLARLGGLAGGVAGNMFLDGAGRLARGERPRLSDLLMTPGNVRKVTDQLSQLRGAAMKMGQLISMDAGDLLPPELSEIMGRLRADADPMPGRQLEQVLSRNWGPDWRGRFEYFADRPIAAASIGQVHRALTHDGRDLAIKVQYPGVRQSIDSDIDNVATLLRMTGMIPRELDIAPLLAEAKRQLHEEADYHREAECLVEFRALLKDDPRFVLPAFHADFSSKDVLAMSYIDSAPIESLFTATQAVRDRTASHLIGLVLHELFAFRTMQTDPNLANYRIERDVPKGTERIVLLDFGATRVFPEKIAEACRSLAMAAIGDDRAGAHRALIEMGLLSDAVPMRQHEQILDLFEVAAGLLRRKGDFDFGTDELLASMREEGMKLAEDRQVYLLPPVDTLFLQRKFGGIYLLCLRLKARVDVKALLAPHLPGPAGPA</sequence>
<reference evidence="6 7" key="1">
    <citation type="submission" date="2023-12" db="EMBL/GenBank/DDBJ databases">
        <title>Description of Novel Strain Fulvimarina sp. 2208YS6-2-32 isolated from Uroteuthis (Photololigo) edulis.</title>
        <authorList>
            <person name="Park J.-S."/>
        </authorList>
    </citation>
    <scope>NUCLEOTIDE SEQUENCE [LARGE SCALE GENOMIC DNA]</scope>
    <source>
        <strain evidence="6 7">2208YS6-2-32</strain>
    </source>
</reference>
<evidence type="ECO:0000313" key="6">
    <source>
        <dbReference type="EMBL" id="MDY8111097.1"/>
    </source>
</evidence>
<evidence type="ECO:0000256" key="4">
    <source>
        <dbReference type="ARBA" id="ARBA00022840"/>
    </source>
</evidence>
<comment type="similarity">
    <text evidence="1">Belongs to the protein kinase superfamily. ADCK protein kinase family.</text>
</comment>
<dbReference type="EMBL" id="JAXLPB010000011">
    <property type="protein sequence ID" value="MDY8111097.1"/>
    <property type="molecule type" value="Genomic_DNA"/>
</dbReference>
<dbReference type="InterPro" id="IPR004147">
    <property type="entry name" value="ABC1_dom"/>
</dbReference>
<dbReference type="InterPro" id="IPR011009">
    <property type="entry name" value="Kinase-like_dom_sf"/>
</dbReference>
<dbReference type="Pfam" id="PF03109">
    <property type="entry name" value="ABC1"/>
    <property type="match status" value="1"/>
</dbReference>